<reference evidence="2 3" key="1">
    <citation type="journal article" date="2012" name="ISME J.">
        <title>Nitrification expanded: discovery, physiology and genomics of a nitrite-oxidizing bacterium from the phylum Chloroflexi.</title>
        <authorList>
            <person name="Sorokin D.Y."/>
            <person name="Lucker S."/>
            <person name="Vejmelkova D."/>
            <person name="Kostrikina N.A."/>
            <person name="Kleerebezem R."/>
            <person name="Rijpstra W.I."/>
            <person name="Damste J.S."/>
            <person name="Le Paslier D."/>
            <person name="Muyzer G."/>
            <person name="Wagner M."/>
            <person name="van Loosdrecht M.C."/>
            <person name="Daims H."/>
        </authorList>
    </citation>
    <scope>NUCLEOTIDE SEQUENCE [LARGE SCALE GENOMIC DNA]</scope>
    <source>
        <strain evidence="3">none</strain>
    </source>
</reference>
<name>I4ELK4_9BACT</name>
<evidence type="ECO:0000259" key="1">
    <source>
        <dbReference type="Pfam" id="PF08000"/>
    </source>
</evidence>
<dbReference type="Pfam" id="PF08000">
    <property type="entry name" value="bPH_1"/>
    <property type="match status" value="1"/>
</dbReference>
<dbReference type="Proteomes" id="UP000004221">
    <property type="component" value="Unassembled WGS sequence"/>
</dbReference>
<comment type="caution">
    <text evidence="2">The sequence shown here is derived from an EMBL/GenBank/DDBJ whole genome shotgun (WGS) entry which is preliminary data.</text>
</comment>
<feature type="domain" description="Bacterial Pleckstrin homology" evidence="1">
    <location>
        <begin position="14"/>
        <end position="117"/>
    </location>
</feature>
<dbReference type="InterPro" id="IPR012544">
    <property type="entry name" value="PHb"/>
</dbReference>
<protein>
    <recommendedName>
        <fullName evidence="1">Bacterial Pleckstrin homology domain-containing protein</fullName>
    </recommendedName>
</protein>
<dbReference type="SUPFAM" id="SSF50729">
    <property type="entry name" value="PH domain-like"/>
    <property type="match status" value="1"/>
</dbReference>
<proteinExistence type="predicted"/>
<dbReference type="Gene3D" id="2.30.29.50">
    <property type="entry name" value="Bacterial Pleckstrin homology domain"/>
    <property type="match status" value="1"/>
</dbReference>
<keyword evidence="3" id="KW-1185">Reference proteome</keyword>
<organism evidence="2 3">
    <name type="scientific">Nitrolancea hollandica Lb</name>
    <dbReference type="NCBI Taxonomy" id="1129897"/>
    <lineage>
        <taxon>Bacteria</taxon>
        <taxon>Pseudomonadati</taxon>
        <taxon>Thermomicrobiota</taxon>
        <taxon>Thermomicrobia</taxon>
        <taxon>Sphaerobacterales</taxon>
        <taxon>Sphaerobacterineae</taxon>
        <taxon>Sphaerobacteraceae</taxon>
        <taxon>Nitrolancea</taxon>
    </lineage>
</organism>
<evidence type="ECO:0000313" key="2">
    <source>
        <dbReference type="EMBL" id="CCF85566.1"/>
    </source>
</evidence>
<dbReference type="InterPro" id="IPR037063">
    <property type="entry name" value="PHb_sf"/>
</dbReference>
<evidence type="ECO:0000313" key="3">
    <source>
        <dbReference type="Proteomes" id="UP000004221"/>
    </source>
</evidence>
<sequence>MRGSVDFDKRDQLERIQGGLVPGEELYAVYDMKGGGTGFVGLTDRRVILQDEGVVRKKRSLVSIPYSHISMLASADEGGIIRRTSDLSIVTSSGQRFDMEFRSSDKAERAYTWIIQHLR</sequence>
<gene>
    <name evidence="2" type="ORF">NITHO_5160010</name>
</gene>
<dbReference type="AlphaFoldDB" id="I4ELK4"/>
<dbReference type="EMBL" id="CAGS01000464">
    <property type="protein sequence ID" value="CCF85566.1"/>
    <property type="molecule type" value="Genomic_DNA"/>
</dbReference>
<dbReference type="RefSeq" id="WP_008480558.1">
    <property type="nucleotide sequence ID" value="NZ_CAGS01000464.1"/>
</dbReference>
<accession>I4ELK4</accession>